<dbReference type="PANTHER" id="PTHR30329">
    <property type="entry name" value="STATOR ELEMENT OF FLAGELLAR MOTOR COMPLEX"/>
    <property type="match status" value="1"/>
</dbReference>
<keyword evidence="2 3" id="KW-0472">Membrane</keyword>
<accession>A0ABS6SF36</accession>
<sequence>MIELASNQQPRPIIVKKVIPPATEAHHGGAWKIAYADFVTAMMAFFLVMWIIGATSEDQRKGIADYFRPTLADTSKGGGANGLLAGRSSRAIDGTNVSDAKALDEINARIGTIDRSLESTSESQFAKDGDEDLLTDLRAALLAALAESPQLQAMADRFEIYETPAGVHLELIDNDNGSMFPVGSSVASHTTSLLLDAVSSVIENQRNALVIRGHTDARKYESTGGMSNWLLSVQRADTVRTMLAERPAIANRIIRIEGSADRELREEEDPLSGRNRRISVTLLY</sequence>
<feature type="domain" description="OmpA-like" evidence="5">
    <location>
        <begin position="167"/>
        <end position="284"/>
    </location>
</feature>
<evidence type="ECO:0000256" key="3">
    <source>
        <dbReference type="PROSITE-ProRule" id="PRU00473"/>
    </source>
</evidence>
<organism evidence="6 7">
    <name type="scientific">Pacificimonas pallii</name>
    <dbReference type="NCBI Taxonomy" id="2827236"/>
    <lineage>
        <taxon>Bacteria</taxon>
        <taxon>Pseudomonadati</taxon>
        <taxon>Pseudomonadota</taxon>
        <taxon>Alphaproteobacteria</taxon>
        <taxon>Sphingomonadales</taxon>
        <taxon>Sphingosinicellaceae</taxon>
        <taxon>Pacificimonas</taxon>
    </lineage>
</organism>
<comment type="caution">
    <text evidence="6">The sequence shown here is derived from an EMBL/GenBank/DDBJ whole genome shotgun (WGS) entry which is preliminary data.</text>
</comment>
<reference evidence="6 7" key="1">
    <citation type="submission" date="2021-04" db="EMBL/GenBank/DDBJ databases">
        <authorList>
            <person name="Pira H."/>
            <person name="Risdian C."/>
            <person name="Wink J."/>
        </authorList>
    </citation>
    <scope>NUCLEOTIDE SEQUENCE [LARGE SCALE GENOMIC DNA]</scope>
    <source>
        <strain evidence="6 7">WHA3</strain>
    </source>
</reference>
<evidence type="ECO:0000256" key="1">
    <source>
        <dbReference type="ARBA" id="ARBA00004370"/>
    </source>
</evidence>
<dbReference type="PROSITE" id="PS51123">
    <property type="entry name" value="OMPA_2"/>
    <property type="match status" value="1"/>
</dbReference>
<dbReference type="Pfam" id="PF13677">
    <property type="entry name" value="MotB_plug"/>
    <property type="match status" value="1"/>
</dbReference>
<evidence type="ECO:0000313" key="7">
    <source>
        <dbReference type="Proteomes" id="UP000722336"/>
    </source>
</evidence>
<dbReference type="Pfam" id="PF00691">
    <property type="entry name" value="OmpA"/>
    <property type="match status" value="1"/>
</dbReference>
<evidence type="ECO:0000313" key="6">
    <source>
        <dbReference type="EMBL" id="MBV7257023.1"/>
    </source>
</evidence>
<evidence type="ECO:0000256" key="4">
    <source>
        <dbReference type="SAM" id="Phobius"/>
    </source>
</evidence>
<proteinExistence type="predicted"/>
<evidence type="ECO:0000256" key="2">
    <source>
        <dbReference type="ARBA" id="ARBA00023136"/>
    </source>
</evidence>
<dbReference type="EMBL" id="JAGSPA010000003">
    <property type="protein sequence ID" value="MBV7257023.1"/>
    <property type="molecule type" value="Genomic_DNA"/>
</dbReference>
<keyword evidence="4" id="KW-0812">Transmembrane</keyword>
<evidence type="ECO:0000259" key="5">
    <source>
        <dbReference type="PROSITE" id="PS51123"/>
    </source>
</evidence>
<keyword evidence="7" id="KW-1185">Reference proteome</keyword>
<dbReference type="InterPro" id="IPR025713">
    <property type="entry name" value="MotB-like_N_dom"/>
</dbReference>
<comment type="subcellular location">
    <subcellularLocation>
        <location evidence="1">Membrane</location>
    </subcellularLocation>
</comment>
<dbReference type="InterPro" id="IPR006665">
    <property type="entry name" value="OmpA-like"/>
</dbReference>
<dbReference type="InterPro" id="IPR050330">
    <property type="entry name" value="Bact_OuterMem_StrucFunc"/>
</dbReference>
<keyword evidence="4" id="KW-1133">Transmembrane helix</keyword>
<gene>
    <name evidence="6" type="ORF">KCG44_09530</name>
</gene>
<feature type="transmembrane region" description="Helical" evidence="4">
    <location>
        <begin position="33"/>
        <end position="52"/>
    </location>
</feature>
<dbReference type="Proteomes" id="UP000722336">
    <property type="component" value="Unassembled WGS sequence"/>
</dbReference>
<name>A0ABS6SF36_9SPHN</name>
<dbReference type="PANTHER" id="PTHR30329:SF21">
    <property type="entry name" value="LIPOPROTEIN YIAD-RELATED"/>
    <property type="match status" value="1"/>
</dbReference>
<dbReference type="RefSeq" id="WP_218445861.1">
    <property type="nucleotide sequence ID" value="NZ_JAGSPA010000003.1"/>
</dbReference>
<protein>
    <submittedName>
        <fullName evidence="6">OmpA family protein</fullName>
    </submittedName>
</protein>